<proteinExistence type="predicted"/>
<dbReference type="AlphaFoldDB" id="A0ABD4XE41"/>
<gene>
    <name evidence="1" type="ORF">PXK24_18650</name>
</gene>
<dbReference type="Proteomes" id="UP001218364">
    <property type="component" value="Unassembled WGS sequence"/>
</dbReference>
<evidence type="ECO:0008006" key="3">
    <source>
        <dbReference type="Google" id="ProtNLM"/>
    </source>
</evidence>
<name>A0ABD4XE41_9RHOB</name>
<protein>
    <recommendedName>
        <fullName evidence="3">Peptidase M48 domain-containing protein</fullName>
    </recommendedName>
</protein>
<evidence type="ECO:0000313" key="2">
    <source>
        <dbReference type="Proteomes" id="UP001218364"/>
    </source>
</evidence>
<dbReference type="EMBL" id="JARCJK010000012">
    <property type="protein sequence ID" value="MDE4167719.1"/>
    <property type="molecule type" value="Genomic_DNA"/>
</dbReference>
<dbReference type="RefSeq" id="WP_274838479.1">
    <property type="nucleotide sequence ID" value="NZ_JARCJE010000009.1"/>
</dbReference>
<organism evidence="1 2">
    <name type="scientific">Phaeobacter gallaeciensis</name>
    <dbReference type="NCBI Taxonomy" id="60890"/>
    <lineage>
        <taxon>Bacteria</taxon>
        <taxon>Pseudomonadati</taxon>
        <taxon>Pseudomonadota</taxon>
        <taxon>Alphaproteobacteria</taxon>
        <taxon>Rhodobacterales</taxon>
        <taxon>Roseobacteraceae</taxon>
        <taxon>Phaeobacter</taxon>
    </lineage>
</organism>
<accession>A0ABD4XE41</accession>
<comment type="caution">
    <text evidence="1">The sequence shown here is derived from an EMBL/GenBank/DDBJ whole genome shotgun (WGS) entry which is preliminary data.</text>
</comment>
<sequence length="362" mass="41465">MQKVEDISFWQNHPSINRMGGPVRFLERKTEDPHEQLLIEVQQGCDNLLKNHPTGKLMHEFDFLLVETSVRNAAALTKDGQFAVALSTGLLEAVSRIVRRLICSASLLSQNFGRQPRQEASLWATDPTRFLKTASERERRYFLNCLGRALEFVALHELSHGLRDHASLLRTTPSDCLFEEVMWLSEPGDASSREERHRCEIDADIYALRLSQPTGLQSEASRSAENDLEEYWLSEIVIQCFALVSVFLALEDQSQKQRVGYDGLYPPLLHRAIIVCDTVQLYFAARGGLEPEEASGYVSQIWIDLAETSEDLDIPSETWVQPRDSKIALELMNTRLVDFRRFQDSLDDRMAQRLRDHSVQWD</sequence>
<evidence type="ECO:0000313" key="1">
    <source>
        <dbReference type="EMBL" id="MDE4167719.1"/>
    </source>
</evidence>
<reference evidence="1 2" key="1">
    <citation type="submission" date="2023-02" db="EMBL/GenBank/DDBJ databases">
        <title>Population genomics of bacteria associated with diatom.</title>
        <authorList>
            <person name="Xie J."/>
            <person name="Wang H."/>
        </authorList>
    </citation>
    <scope>NUCLEOTIDE SEQUENCE [LARGE SCALE GENOMIC DNA]</scope>
    <source>
        <strain evidence="1 2">PT47_8</strain>
    </source>
</reference>